<dbReference type="GO" id="GO:0005524">
    <property type="term" value="F:ATP binding"/>
    <property type="evidence" value="ECO:0007669"/>
    <property type="project" value="UniProtKB-KW"/>
</dbReference>
<dbReference type="Pfam" id="PF00005">
    <property type="entry name" value="ABC_tran"/>
    <property type="match status" value="1"/>
</dbReference>
<dbReference type="SUPFAM" id="SSF52540">
    <property type="entry name" value="P-loop containing nucleoside triphosphate hydrolases"/>
    <property type="match status" value="1"/>
</dbReference>
<keyword evidence="3" id="KW-0547">Nucleotide-binding</keyword>
<feature type="domain" description="ABC transporter" evidence="5">
    <location>
        <begin position="8"/>
        <end position="231"/>
    </location>
</feature>
<dbReference type="SMART" id="SM00382">
    <property type="entry name" value="AAA"/>
    <property type="match status" value="1"/>
</dbReference>
<evidence type="ECO:0000256" key="1">
    <source>
        <dbReference type="ARBA" id="ARBA00005417"/>
    </source>
</evidence>
<keyword evidence="2" id="KW-0813">Transport</keyword>
<evidence type="ECO:0000256" key="3">
    <source>
        <dbReference type="ARBA" id="ARBA00022741"/>
    </source>
</evidence>
<dbReference type="Gene3D" id="3.40.50.300">
    <property type="entry name" value="P-loop containing nucleotide triphosphate hydrolases"/>
    <property type="match status" value="1"/>
</dbReference>
<dbReference type="AlphaFoldDB" id="A0A1G6PMS2"/>
<dbReference type="InterPro" id="IPR003593">
    <property type="entry name" value="AAA+_ATPase"/>
</dbReference>
<dbReference type="PANTHER" id="PTHR43335:SF2">
    <property type="entry name" value="ABC TRANSPORTER, ATP-BINDING PROTEIN"/>
    <property type="match status" value="1"/>
</dbReference>
<dbReference type="STRING" id="1640674.SAMN05216323_105311"/>
<accession>A0A1G6PMS2</accession>
<evidence type="ECO:0000259" key="5">
    <source>
        <dbReference type="PROSITE" id="PS50893"/>
    </source>
</evidence>
<dbReference type="Proteomes" id="UP000199452">
    <property type="component" value="Unassembled WGS sequence"/>
</dbReference>
<organism evidence="6 7">
    <name type="scientific">Williamwhitmania taraxaci</name>
    <dbReference type="NCBI Taxonomy" id="1640674"/>
    <lineage>
        <taxon>Bacteria</taxon>
        <taxon>Pseudomonadati</taxon>
        <taxon>Bacteroidota</taxon>
        <taxon>Bacteroidia</taxon>
        <taxon>Bacteroidales</taxon>
        <taxon>Williamwhitmaniaceae</taxon>
        <taxon>Williamwhitmania</taxon>
    </lineage>
</organism>
<dbReference type="PANTHER" id="PTHR43335">
    <property type="entry name" value="ABC TRANSPORTER, ATP-BINDING PROTEIN"/>
    <property type="match status" value="1"/>
</dbReference>
<dbReference type="EMBL" id="FMYP01000053">
    <property type="protein sequence ID" value="SDC81271.1"/>
    <property type="molecule type" value="Genomic_DNA"/>
</dbReference>
<dbReference type="RefSeq" id="WP_092439616.1">
    <property type="nucleotide sequence ID" value="NZ_FMYP01000053.1"/>
</dbReference>
<keyword evidence="4 6" id="KW-0067">ATP-binding</keyword>
<comment type="similarity">
    <text evidence="1">Belongs to the ABC transporter superfamily.</text>
</comment>
<reference evidence="6 7" key="1">
    <citation type="submission" date="2016-09" db="EMBL/GenBank/DDBJ databases">
        <authorList>
            <person name="Capua I."/>
            <person name="De Benedictis P."/>
            <person name="Joannis T."/>
            <person name="Lombin L.H."/>
            <person name="Cattoli G."/>
        </authorList>
    </citation>
    <scope>NUCLEOTIDE SEQUENCE [LARGE SCALE GENOMIC DNA]</scope>
    <source>
        <strain evidence="6 7">A7P-90m</strain>
    </source>
</reference>
<evidence type="ECO:0000313" key="7">
    <source>
        <dbReference type="Proteomes" id="UP000199452"/>
    </source>
</evidence>
<name>A0A1G6PMS2_9BACT</name>
<dbReference type="InterPro" id="IPR027417">
    <property type="entry name" value="P-loop_NTPase"/>
</dbReference>
<dbReference type="GO" id="GO:0016887">
    <property type="term" value="F:ATP hydrolysis activity"/>
    <property type="evidence" value="ECO:0007669"/>
    <property type="project" value="InterPro"/>
</dbReference>
<dbReference type="PROSITE" id="PS50893">
    <property type="entry name" value="ABC_TRANSPORTER_2"/>
    <property type="match status" value="1"/>
</dbReference>
<proteinExistence type="inferred from homology"/>
<evidence type="ECO:0000256" key="2">
    <source>
        <dbReference type="ARBA" id="ARBA00022448"/>
    </source>
</evidence>
<dbReference type="OrthoDB" id="9801987at2"/>
<dbReference type="InterPro" id="IPR003439">
    <property type="entry name" value="ABC_transporter-like_ATP-bd"/>
</dbReference>
<evidence type="ECO:0000256" key="4">
    <source>
        <dbReference type="ARBA" id="ARBA00022840"/>
    </source>
</evidence>
<sequence length="303" mass="33105">MEADSPIITVSHVYKSYREIRALKNFSLKVYPGQVMGILGPNGSGKTSALGVLLGVVLPDEGEVDWSGGSKCFHKSHSVGALLSPAKFYMNLSLSENLAIVSKLKNISHFQAKDVLSKVGLADRAGVKFSTLTPGLRQRFGIASALVGNPNVLVFDEPTLGVDPEGTEEIRSLIASLHEQGKTIILSSNLLSEIEQLCTHVVVLKRGRRLVNGSIEDVFWSQEKFVLAAPEMEHLRSIFVDSPMVRSCNEIEGALELLPAEGITPSDVNRFAFENGIVLSRLEQQKSSMETRFINLMKEEVLA</sequence>
<keyword evidence="7" id="KW-1185">Reference proteome</keyword>
<evidence type="ECO:0000313" key="6">
    <source>
        <dbReference type="EMBL" id="SDC81271.1"/>
    </source>
</evidence>
<gene>
    <name evidence="6" type="ORF">SAMN05216323_105311</name>
</gene>
<protein>
    <submittedName>
        <fullName evidence="6">ABC-2 type transport system ATP-binding protein</fullName>
    </submittedName>
</protein>